<dbReference type="AlphaFoldDB" id="A0A167IL60"/>
<organism evidence="1 2">
    <name type="scientific">Cochleicola gelatinilyticus</name>
    <dbReference type="NCBI Taxonomy" id="1763537"/>
    <lineage>
        <taxon>Bacteria</taxon>
        <taxon>Pseudomonadati</taxon>
        <taxon>Bacteroidota</taxon>
        <taxon>Flavobacteriia</taxon>
        <taxon>Flavobacteriales</taxon>
        <taxon>Flavobacteriaceae</taxon>
        <taxon>Cochleicola</taxon>
    </lineage>
</organism>
<dbReference type="PROSITE" id="PS51257">
    <property type="entry name" value="PROKAR_LIPOPROTEIN"/>
    <property type="match status" value="1"/>
</dbReference>
<evidence type="ECO:0008006" key="3">
    <source>
        <dbReference type="Google" id="ProtNLM"/>
    </source>
</evidence>
<dbReference type="Proteomes" id="UP000077013">
    <property type="component" value="Unassembled WGS sequence"/>
</dbReference>
<dbReference type="STRING" id="1763537.ULVI_03265"/>
<sequence>MYVVWRLFLFSLFIIGYSCEKRSEIDQTATPIYYLYISHTRLETNDSIYNKIYGIDFDRYSATLLGGDLAKTTFANDTIQNHLDAVFNFKHKATLWSIGNHDRTSNEKFRALTGKNKFHHYQQDDASFITLDSQDSLSSIVGAQKEFLLTTLDTLTTKNVVILCHKLIFMDKHHIMDPLINETSNGRKGDCFYCLNPNNFQAEIYPELLKIKNKGKNIFWIGGDLGYKTSSFEYVDTNGITFLGNGVWHPREENKALLFKNQGNEITYRFTHIDSLLKHESNPKYFFGNK</sequence>
<protein>
    <recommendedName>
        <fullName evidence="3">Calcineurin-like phosphoesterase domain-containing protein</fullName>
    </recommendedName>
</protein>
<keyword evidence="2" id="KW-1185">Reference proteome</keyword>
<dbReference type="InterPro" id="IPR029052">
    <property type="entry name" value="Metallo-depent_PP-like"/>
</dbReference>
<name>A0A167IL60_9FLAO</name>
<proteinExistence type="predicted"/>
<dbReference type="RefSeq" id="WP_068589739.1">
    <property type="nucleotide sequence ID" value="NZ_LRXL01000026.1"/>
</dbReference>
<reference evidence="1 2" key="1">
    <citation type="submission" date="2016-02" db="EMBL/GenBank/DDBJ databases">
        <title>Ulvibacter sp. LPB0005, isolated from Thais luteostoma.</title>
        <authorList>
            <person name="Shin S.-K."/>
            <person name="Yi H."/>
        </authorList>
    </citation>
    <scope>NUCLEOTIDE SEQUENCE [LARGE SCALE GENOMIC DNA]</scope>
    <source>
        <strain evidence="1 2">LPB0005</strain>
    </source>
</reference>
<dbReference type="OrthoDB" id="1116938at2"/>
<dbReference type="SUPFAM" id="SSF56300">
    <property type="entry name" value="Metallo-dependent phosphatases"/>
    <property type="match status" value="1"/>
</dbReference>
<evidence type="ECO:0000313" key="1">
    <source>
        <dbReference type="EMBL" id="OAB79778.1"/>
    </source>
</evidence>
<comment type="caution">
    <text evidence="1">The sequence shown here is derived from an EMBL/GenBank/DDBJ whole genome shotgun (WGS) entry which is preliminary data.</text>
</comment>
<accession>A0A167IL60</accession>
<evidence type="ECO:0000313" key="2">
    <source>
        <dbReference type="Proteomes" id="UP000077013"/>
    </source>
</evidence>
<gene>
    <name evidence="1" type="ORF">ULVI_03265</name>
</gene>
<dbReference type="EMBL" id="LRXL01000026">
    <property type="protein sequence ID" value="OAB79778.1"/>
    <property type="molecule type" value="Genomic_DNA"/>
</dbReference>